<feature type="transmembrane region" description="Helical" evidence="1">
    <location>
        <begin position="48"/>
        <end position="67"/>
    </location>
</feature>
<comment type="caution">
    <text evidence="2">The sequence shown here is derived from an EMBL/GenBank/DDBJ whole genome shotgun (WGS) entry which is preliminary data.</text>
</comment>
<evidence type="ECO:0000313" key="3">
    <source>
        <dbReference type="Proteomes" id="UP001500503"/>
    </source>
</evidence>
<accession>A0ABP8R7E8</accession>
<keyword evidence="1" id="KW-0812">Transmembrane</keyword>
<feature type="transmembrane region" description="Helical" evidence="1">
    <location>
        <begin position="74"/>
        <end position="93"/>
    </location>
</feature>
<organism evidence="2 3">
    <name type="scientific">Actinoallomurus oryzae</name>
    <dbReference type="NCBI Taxonomy" id="502180"/>
    <lineage>
        <taxon>Bacteria</taxon>
        <taxon>Bacillati</taxon>
        <taxon>Actinomycetota</taxon>
        <taxon>Actinomycetes</taxon>
        <taxon>Streptosporangiales</taxon>
        <taxon>Thermomonosporaceae</taxon>
        <taxon>Actinoallomurus</taxon>
    </lineage>
</organism>
<feature type="transmembrane region" description="Helical" evidence="1">
    <location>
        <begin position="105"/>
        <end position="126"/>
    </location>
</feature>
<evidence type="ECO:0000256" key="1">
    <source>
        <dbReference type="SAM" id="Phobius"/>
    </source>
</evidence>
<evidence type="ECO:0000313" key="2">
    <source>
        <dbReference type="EMBL" id="GAA4520268.1"/>
    </source>
</evidence>
<protein>
    <submittedName>
        <fullName evidence="2">Uncharacterized protein</fullName>
    </submittedName>
</protein>
<proteinExistence type="predicted"/>
<gene>
    <name evidence="2" type="ORF">GCM10023191_097000</name>
</gene>
<keyword evidence="1" id="KW-1133">Transmembrane helix</keyword>
<reference evidence="3" key="1">
    <citation type="journal article" date="2019" name="Int. J. Syst. Evol. Microbiol.">
        <title>The Global Catalogue of Microorganisms (GCM) 10K type strain sequencing project: providing services to taxonomists for standard genome sequencing and annotation.</title>
        <authorList>
            <consortium name="The Broad Institute Genomics Platform"/>
            <consortium name="The Broad Institute Genome Sequencing Center for Infectious Disease"/>
            <person name="Wu L."/>
            <person name="Ma J."/>
        </authorList>
    </citation>
    <scope>NUCLEOTIDE SEQUENCE [LARGE SCALE GENOMIC DNA]</scope>
    <source>
        <strain evidence="3">JCM 17933</strain>
    </source>
</reference>
<name>A0ABP8R7E8_9ACTN</name>
<dbReference type="Proteomes" id="UP001500503">
    <property type="component" value="Unassembled WGS sequence"/>
</dbReference>
<keyword evidence="3" id="KW-1185">Reference proteome</keyword>
<dbReference type="EMBL" id="BAABHF010000065">
    <property type="protein sequence ID" value="GAA4520268.1"/>
    <property type="molecule type" value="Genomic_DNA"/>
</dbReference>
<dbReference type="RefSeq" id="WP_345475428.1">
    <property type="nucleotide sequence ID" value="NZ_BAABHF010000065.1"/>
</dbReference>
<sequence length="133" mass="14289">MLALLTATLGAWAGFAPESFYRHGPVPFVDTGWVATLPPYNEHLVRDYGFMNLGMTVVFVVAAIRLTPTLVRTGTAALFVFAVPHAVFHSLHLDHMSDADAAAQTILVAVLTVVLPVVVFLMAGGLERAETKV</sequence>
<keyword evidence="1" id="KW-0472">Membrane</keyword>